<sequence>MKSITWLLFIYLFSLVNGILIDDAFTNREYINYLYGGKLTDLNVLNHDLLIGINEYNQLLGIDIINNNKIQWKIKLDTLINEESKLVTSNDRIYIYGKDKEIIEIDSHGQLNFINLSSVAKVVEPGHDGIFVIDSNSQLYYIDSESEFHNLNQVANRLRVDGSYIIIDDSKLIKLSESGSVSWSISISLPSIKQFKSNIIITENDQIFKLHNKKLTRIENDSYKNIHIIDSNYLYSVLDDSIKLINLEKKAKEIKTIKSGSIIELLQTPIHSFLIVSDSKLKRIYDLTDLLESKSPHSIKQISIKDNNMPFNFIGIKNDELGLISINNELRGEFVSLFNGLIIDKITPHNQYYSKNGQYLIIDHPESEEIKHEVEHLLNLDDRLVFSNWVKRVIRHLSELGRFATSINNIKSIFKSSDESNHGFNKLIILFNEKFIAINSKDGSIEWETDVINDEFIKFKSVGDEIYSFFKNTIVIINSRDGKIATRPNKNYNNVINVDGSLVFENEEHFVSPSLMNRKSFFRKVNEFEITGHVILPNTTNSIPTYNLKFKGPIVSISNILSNFKTASIGIPQFDKSVLYKYLNPNLISLITFDEVMKLYVIDGISGSIIHEIEHTETIDPNSVNLIMDDNWIIYSFFTKQPRLEQRINVLDLFNSTIPDIKSQSFIYPERINKLSSTNSLYGITTKSVIAYTESGSLIEIPKYLINSKRPSTINAQELSNDYRLIPYEPIIKKDGFKVINHKYQLDGNTGEILLSPTKYESTSIVCFFNKQVQFCSLIQPSSSFDLLGKRFNKIKLMITVVLLFVVYIVTKPFVFKKKLNAIWI</sequence>
<evidence type="ECO:0000256" key="2">
    <source>
        <dbReference type="ARBA" id="ARBA00007904"/>
    </source>
</evidence>
<gene>
    <name evidence="14" type="ORF">CANVERA_P4524</name>
</gene>
<dbReference type="InterPro" id="IPR011678">
    <property type="entry name" value="EMC1_C"/>
</dbReference>
<evidence type="ECO:0000256" key="11">
    <source>
        <dbReference type="SAM" id="Phobius"/>
    </source>
</evidence>
<dbReference type="InterPro" id="IPR011047">
    <property type="entry name" value="Quinoprotein_ADH-like_sf"/>
</dbReference>
<dbReference type="PANTHER" id="PTHR21573">
    <property type="entry name" value="ER MEMBRANE PROTEIN COMPLEX SUBUNIT 1"/>
    <property type="match status" value="1"/>
</dbReference>
<keyword evidence="8 11" id="KW-1133">Transmembrane helix</keyword>
<dbReference type="SUPFAM" id="SSF50998">
    <property type="entry name" value="Quinoprotein alcohol dehydrogenase-like"/>
    <property type="match status" value="1"/>
</dbReference>
<dbReference type="EMBL" id="CANTUO010000005">
    <property type="protein sequence ID" value="CAI5760012.1"/>
    <property type="molecule type" value="Genomic_DNA"/>
</dbReference>
<evidence type="ECO:0000256" key="12">
    <source>
        <dbReference type="SAM" id="SignalP"/>
    </source>
</evidence>
<evidence type="ECO:0000256" key="6">
    <source>
        <dbReference type="ARBA" id="ARBA00022729"/>
    </source>
</evidence>
<keyword evidence="7" id="KW-0256">Endoplasmic reticulum</keyword>
<keyword evidence="6 12" id="KW-0732">Signal</keyword>
<feature type="transmembrane region" description="Helical" evidence="11">
    <location>
        <begin position="797"/>
        <end position="816"/>
    </location>
</feature>
<evidence type="ECO:0000256" key="10">
    <source>
        <dbReference type="ARBA" id="ARBA00023180"/>
    </source>
</evidence>
<comment type="caution">
    <text evidence="14">The sequence shown here is derived from an EMBL/GenBank/DDBJ whole genome shotgun (WGS) entry which is preliminary data.</text>
</comment>
<evidence type="ECO:0000256" key="7">
    <source>
        <dbReference type="ARBA" id="ARBA00022824"/>
    </source>
</evidence>
<keyword evidence="5 11" id="KW-0812">Transmembrane</keyword>
<keyword evidence="15" id="KW-1185">Reference proteome</keyword>
<evidence type="ECO:0000256" key="3">
    <source>
        <dbReference type="ARBA" id="ARBA00011276"/>
    </source>
</evidence>
<reference evidence="14" key="1">
    <citation type="submission" date="2022-12" db="EMBL/GenBank/DDBJ databases">
        <authorList>
            <person name="Brejova B."/>
        </authorList>
    </citation>
    <scope>NUCLEOTIDE SEQUENCE</scope>
</reference>
<evidence type="ECO:0000313" key="15">
    <source>
        <dbReference type="Proteomes" id="UP001152885"/>
    </source>
</evidence>
<dbReference type="InterPro" id="IPR026895">
    <property type="entry name" value="EMC1"/>
</dbReference>
<dbReference type="AlphaFoldDB" id="A0A9W4TZF4"/>
<evidence type="ECO:0000256" key="1">
    <source>
        <dbReference type="ARBA" id="ARBA00004115"/>
    </source>
</evidence>
<keyword evidence="10" id="KW-0325">Glycoprotein</keyword>
<dbReference type="GO" id="GO:0034975">
    <property type="term" value="P:protein folding in endoplasmic reticulum"/>
    <property type="evidence" value="ECO:0007669"/>
    <property type="project" value="TreeGrafter"/>
</dbReference>
<evidence type="ECO:0000256" key="5">
    <source>
        <dbReference type="ARBA" id="ARBA00022692"/>
    </source>
</evidence>
<keyword evidence="9 11" id="KW-0472">Membrane</keyword>
<dbReference type="OrthoDB" id="28092at2759"/>
<proteinExistence type="inferred from homology"/>
<comment type="similarity">
    <text evidence="2">Belongs to the EMC1 family.</text>
</comment>
<feature type="domain" description="ER membrane protein complex subunit 1 C-terminal" evidence="13">
    <location>
        <begin position="629"/>
        <end position="824"/>
    </location>
</feature>
<dbReference type="GO" id="GO:0072546">
    <property type="term" value="C:EMC complex"/>
    <property type="evidence" value="ECO:0007669"/>
    <property type="project" value="InterPro"/>
</dbReference>
<evidence type="ECO:0000256" key="8">
    <source>
        <dbReference type="ARBA" id="ARBA00022989"/>
    </source>
</evidence>
<dbReference type="Proteomes" id="UP001152885">
    <property type="component" value="Unassembled WGS sequence"/>
</dbReference>
<dbReference type="Pfam" id="PF07774">
    <property type="entry name" value="EMC1_C"/>
    <property type="match status" value="1"/>
</dbReference>
<comment type="subcellular location">
    <subcellularLocation>
        <location evidence="1">Endoplasmic reticulum membrane</location>
        <topology evidence="1">Single-pass type I membrane protein</topology>
    </subcellularLocation>
</comment>
<evidence type="ECO:0000259" key="13">
    <source>
        <dbReference type="Pfam" id="PF07774"/>
    </source>
</evidence>
<evidence type="ECO:0000256" key="9">
    <source>
        <dbReference type="ARBA" id="ARBA00023136"/>
    </source>
</evidence>
<name>A0A9W4TZF4_9ASCO</name>
<feature type="signal peptide" evidence="12">
    <location>
        <begin position="1"/>
        <end position="18"/>
    </location>
</feature>
<feature type="chain" id="PRO_5040944416" description="ER membrane protein complex subunit 1" evidence="12">
    <location>
        <begin position="19"/>
        <end position="825"/>
    </location>
</feature>
<comment type="subunit">
    <text evidence="3">Component of the ER membrane protein complex (EMC).</text>
</comment>
<dbReference type="PANTHER" id="PTHR21573:SF0">
    <property type="entry name" value="ER MEMBRANE PROTEIN COMPLEX SUBUNIT 1"/>
    <property type="match status" value="1"/>
</dbReference>
<protein>
    <recommendedName>
        <fullName evidence="4">ER membrane protein complex subunit 1</fullName>
    </recommendedName>
</protein>
<evidence type="ECO:0000313" key="14">
    <source>
        <dbReference type="EMBL" id="CAI5760012.1"/>
    </source>
</evidence>
<organism evidence="14 15">
    <name type="scientific">Candida verbasci</name>
    <dbReference type="NCBI Taxonomy" id="1227364"/>
    <lineage>
        <taxon>Eukaryota</taxon>
        <taxon>Fungi</taxon>
        <taxon>Dikarya</taxon>
        <taxon>Ascomycota</taxon>
        <taxon>Saccharomycotina</taxon>
        <taxon>Pichiomycetes</taxon>
        <taxon>Debaryomycetaceae</taxon>
        <taxon>Candida/Lodderomyces clade</taxon>
        <taxon>Candida</taxon>
    </lineage>
</organism>
<evidence type="ECO:0000256" key="4">
    <source>
        <dbReference type="ARBA" id="ARBA00020824"/>
    </source>
</evidence>
<accession>A0A9W4TZF4</accession>